<evidence type="ECO:0000256" key="3">
    <source>
        <dbReference type="RuleBase" id="RU000363"/>
    </source>
</evidence>
<evidence type="ECO:0000313" key="5">
    <source>
        <dbReference type="Proteomes" id="UP001446871"/>
    </source>
</evidence>
<dbReference type="PANTHER" id="PTHR24320:SF283">
    <property type="entry name" value="RETINOL DEHYDROGENASE 11"/>
    <property type="match status" value="1"/>
</dbReference>
<dbReference type="SUPFAM" id="SSF51735">
    <property type="entry name" value="NAD(P)-binding Rossmann-fold domains"/>
    <property type="match status" value="1"/>
</dbReference>
<dbReference type="InterPro" id="IPR002347">
    <property type="entry name" value="SDR_fam"/>
</dbReference>
<comment type="caution">
    <text evidence="4">The sequence shown here is derived from an EMBL/GenBank/DDBJ whole genome shotgun (WGS) entry which is preliminary data.</text>
</comment>
<protein>
    <recommendedName>
        <fullName evidence="6">NAD(P)-binding protein</fullName>
    </recommendedName>
</protein>
<dbReference type="PRINTS" id="PR00080">
    <property type="entry name" value="SDRFAMILY"/>
</dbReference>
<reference evidence="4 5" key="1">
    <citation type="submission" date="2023-01" db="EMBL/GenBank/DDBJ databases">
        <title>Analysis of 21 Apiospora genomes using comparative genomics revels a genus with tremendous synthesis potential of carbohydrate active enzymes and secondary metabolites.</title>
        <authorList>
            <person name="Sorensen T."/>
        </authorList>
    </citation>
    <scope>NUCLEOTIDE SEQUENCE [LARGE SCALE GENOMIC DNA]</scope>
    <source>
        <strain evidence="4 5">CBS 83171</strain>
    </source>
</reference>
<dbReference type="PRINTS" id="PR00081">
    <property type="entry name" value="GDHRDH"/>
</dbReference>
<dbReference type="InterPro" id="IPR036291">
    <property type="entry name" value="NAD(P)-bd_dom_sf"/>
</dbReference>
<evidence type="ECO:0000313" key="4">
    <source>
        <dbReference type="EMBL" id="KAK8052748.1"/>
    </source>
</evidence>
<name>A0ABR1U1Q9_9PEZI</name>
<gene>
    <name evidence="4" type="ORF">PG996_012049</name>
</gene>
<dbReference type="Pfam" id="PF00106">
    <property type="entry name" value="adh_short"/>
    <property type="match status" value="1"/>
</dbReference>
<comment type="similarity">
    <text evidence="1 3">Belongs to the short-chain dehydrogenases/reductases (SDR) family.</text>
</comment>
<sequence length="347" mass="36680">MAVFNEETTAQNVVDAFGSNAAGKTFVITGPSQGGIGASAAIYLAKAKPARIILAGRSIGKIQPVIDEIKGASPSVSVDFVSLDLLDRDSVRQAAQDIKHLTAGLDGLINNAGVMAVEDFVTAKSGVESQLEANHVGHFLLTSLLIPELKEAKGVVVNVSSGGYMYGANWDLEDTDFQVRTALLAPSCPQIRKKDMTDEGNATNRGGKTYNCWEAYGRSKLGNVQFSIELGKRMAKFGGAAFSVIPGFIPATKLLANSDVSEKRLHAAFEDAKGKNGGVMPVQRVASMEEGAANLLFPALNPELRKSSGALIQECSIDAVPDWAGGAGQTEKLWRLSETLIGQEVVV</sequence>
<organism evidence="4 5">
    <name type="scientific">Apiospora saccharicola</name>
    <dbReference type="NCBI Taxonomy" id="335842"/>
    <lineage>
        <taxon>Eukaryota</taxon>
        <taxon>Fungi</taxon>
        <taxon>Dikarya</taxon>
        <taxon>Ascomycota</taxon>
        <taxon>Pezizomycotina</taxon>
        <taxon>Sordariomycetes</taxon>
        <taxon>Xylariomycetidae</taxon>
        <taxon>Amphisphaeriales</taxon>
        <taxon>Apiosporaceae</taxon>
        <taxon>Apiospora</taxon>
    </lineage>
</organism>
<dbReference type="Proteomes" id="UP001446871">
    <property type="component" value="Unassembled WGS sequence"/>
</dbReference>
<evidence type="ECO:0000256" key="2">
    <source>
        <dbReference type="ARBA" id="ARBA00023002"/>
    </source>
</evidence>
<proteinExistence type="inferred from homology"/>
<keyword evidence="2" id="KW-0560">Oxidoreductase</keyword>
<dbReference type="EMBL" id="JAQQWM010000008">
    <property type="protein sequence ID" value="KAK8052748.1"/>
    <property type="molecule type" value="Genomic_DNA"/>
</dbReference>
<evidence type="ECO:0000256" key="1">
    <source>
        <dbReference type="ARBA" id="ARBA00006484"/>
    </source>
</evidence>
<keyword evidence="5" id="KW-1185">Reference proteome</keyword>
<accession>A0ABR1U1Q9</accession>
<dbReference type="PANTHER" id="PTHR24320">
    <property type="entry name" value="RETINOL DEHYDROGENASE"/>
    <property type="match status" value="1"/>
</dbReference>
<dbReference type="Gene3D" id="3.40.50.720">
    <property type="entry name" value="NAD(P)-binding Rossmann-like Domain"/>
    <property type="match status" value="1"/>
</dbReference>
<evidence type="ECO:0008006" key="6">
    <source>
        <dbReference type="Google" id="ProtNLM"/>
    </source>
</evidence>